<dbReference type="Ensembl" id="ENSGACT00000007554.1">
    <property type="protein sequence ID" value="ENSGACP00000007535.1"/>
    <property type="gene ID" value="ENSGACG00000005712.1"/>
</dbReference>
<reference evidence="1" key="2">
    <citation type="submission" date="2024-04" db="UniProtKB">
        <authorList>
            <consortium name="Ensembl"/>
        </authorList>
    </citation>
    <scope>IDENTIFICATION</scope>
</reference>
<reference evidence="1" key="1">
    <citation type="submission" date="2006-01" db="EMBL/GenBank/DDBJ databases">
        <authorList>
            <person name="Lindblad-Toh K."/>
            <person name="Mauceli E."/>
            <person name="Grabherr M."/>
            <person name="Chang J.L."/>
            <person name="Lander E.S."/>
        </authorList>
    </citation>
    <scope>NUCLEOTIDE SEQUENCE [LARGE SCALE GENOMIC DNA]</scope>
</reference>
<organism evidence="1">
    <name type="scientific">Gasterosteus aculeatus</name>
    <name type="common">Three-spined stickleback</name>
    <dbReference type="NCBI Taxonomy" id="69293"/>
    <lineage>
        <taxon>Eukaryota</taxon>
        <taxon>Metazoa</taxon>
        <taxon>Chordata</taxon>
        <taxon>Craniata</taxon>
        <taxon>Vertebrata</taxon>
        <taxon>Euteleostomi</taxon>
        <taxon>Actinopterygii</taxon>
        <taxon>Neopterygii</taxon>
        <taxon>Teleostei</taxon>
        <taxon>Neoteleostei</taxon>
        <taxon>Acanthomorphata</taxon>
        <taxon>Eupercaria</taxon>
        <taxon>Perciformes</taxon>
        <taxon>Cottioidei</taxon>
        <taxon>Gasterosteales</taxon>
        <taxon>Gasterosteidae</taxon>
        <taxon>Gasterosteus</taxon>
    </lineage>
</organism>
<evidence type="ECO:0000313" key="1">
    <source>
        <dbReference type="Ensembl" id="ENSGACP00000007535.1"/>
    </source>
</evidence>
<protein>
    <submittedName>
        <fullName evidence="1">Uncharacterized protein</fullName>
    </submittedName>
</protein>
<proteinExistence type="predicted"/>
<name>G3NQB9_GASAC</name>
<sequence length="91" mass="10412">EEHDERIIYFLYNSCSDTFALTANRTRVCECCCLPKPERRGVAACASRGTACRSHKVATKGPMCEWLRRRCTDGRISQKSYVLPKKLQNIL</sequence>
<dbReference type="InParanoid" id="G3NQB9"/>
<accession>G3NQB9</accession>
<dbReference type="Bgee" id="ENSGACG00000005712">
    <property type="expression patterns" value="Expressed in liver and 12 other cell types or tissues"/>
</dbReference>
<dbReference type="AlphaFoldDB" id="G3NQB9"/>